<dbReference type="GO" id="GO:0005886">
    <property type="term" value="C:plasma membrane"/>
    <property type="evidence" value="ECO:0007669"/>
    <property type="project" value="TreeGrafter"/>
</dbReference>
<keyword evidence="5 8" id="KW-0472">Membrane</keyword>
<evidence type="ECO:0000313" key="9">
    <source>
        <dbReference type="EMBL" id="PXV64405.1"/>
    </source>
</evidence>
<evidence type="ECO:0000256" key="1">
    <source>
        <dbReference type="ARBA" id="ARBA00004141"/>
    </source>
</evidence>
<feature type="transmembrane region" description="Helical" evidence="8">
    <location>
        <begin position="213"/>
        <end position="234"/>
    </location>
</feature>
<feature type="transmembrane region" description="Helical" evidence="8">
    <location>
        <begin position="457"/>
        <end position="476"/>
    </location>
</feature>
<keyword evidence="10" id="KW-1185">Reference proteome</keyword>
<dbReference type="EMBL" id="QICL01000010">
    <property type="protein sequence ID" value="PXV64405.1"/>
    <property type="molecule type" value="Genomic_DNA"/>
</dbReference>
<feature type="transmembrane region" description="Helical" evidence="8">
    <location>
        <begin position="246"/>
        <end position="264"/>
    </location>
</feature>
<keyword evidence="2 8" id="KW-0812">Transmembrane</keyword>
<dbReference type="PANTHER" id="PTHR30474:SF1">
    <property type="entry name" value="PEPTIDOGLYCAN GLYCOSYLTRANSFERASE MRDB"/>
    <property type="match status" value="1"/>
</dbReference>
<dbReference type="GO" id="GO:0015648">
    <property type="term" value="F:lipid-linked peptidoglycan transporter activity"/>
    <property type="evidence" value="ECO:0007669"/>
    <property type="project" value="TreeGrafter"/>
</dbReference>
<dbReference type="RefSeq" id="WP_110310527.1">
    <property type="nucleotide sequence ID" value="NZ_QICL01000010.1"/>
</dbReference>
<keyword evidence="3" id="KW-0133">Cell shape</keyword>
<dbReference type="GO" id="GO:0051301">
    <property type="term" value="P:cell division"/>
    <property type="evidence" value="ECO:0007669"/>
    <property type="project" value="InterPro"/>
</dbReference>
<feature type="transmembrane region" description="Helical" evidence="8">
    <location>
        <begin position="393"/>
        <end position="412"/>
    </location>
</feature>
<feature type="transmembrane region" description="Helical" evidence="8">
    <location>
        <begin position="79"/>
        <end position="99"/>
    </location>
</feature>
<evidence type="ECO:0000256" key="4">
    <source>
        <dbReference type="ARBA" id="ARBA00022989"/>
    </source>
</evidence>
<feature type="transmembrane region" description="Helical" evidence="8">
    <location>
        <begin position="185"/>
        <end position="207"/>
    </location>
</feature>
<feature type="transmembrane region" description="Helical" evidence="8">
    <location>
        <begin position="297"/>
        <end position="318"/>
    </location>
</feature>
<evidence type="ECO:0000256" key="8">
    <source>
        <dbReference type="SAM" id="Phobius"/>
    </source>
</evidence>
<name>A0A2V3PW66_9BACT</name>
<protein>
    <recommendedName>
        <fullName evidence="7">Cell wall polymerase</fullName>
    </recommendedName>
    <alternativeName>
        <fullName evidence="6">Peptidoglycan polymerase</fullName>
    </alternativeName>
</protein>
<dbReference type="InterPro" id="IPR018365">
    <property type="entry name" value="Cell_cycle_FtsW-rel_CS"/>
</dbReference>
<comment type="caution">
    <text evidence="9">The sequence shown here is derived from an EMBL/GenBank/DDBJ whole genome shotgun (WGS) entry which is preliminary data.</text>
</comment>
<dbReference type="Pfam" id="PF01098">
    <property type="entry name" value="FTSW_RODA_SPOVE"/>
    <property type="match status" value="2"/>
</dbReference>
<accession>A0A2V3PW66</accession>
<dbReference type="Proteomes" id="UP000247973">
    <property type="component" value="Unassembled WGS sequence"/>
</dbReference>
<reference evidence="9 10" key="1">
    <citation type="submission" date="2018-03" db="EMBL/GenBank/DDBJ databases">
        <title>Genomic Encyclopedia of Archaeal and Bacterial Type Strains, Phase II (KMG-II): from individual species to whole genera.</title>
        <authorList>
            <person name="Goeker M."/>
        </authorList>
    </citation>
    <scope>NUCLEOTIDE SEQUENCE [LARGE SCALE GENOMIC DNA]</scope>
    <source>
        <strain evidence="9 10">DSM 100214</strain>
    </source>
</reference>
<dbReference type="OrthoDB" id="9768187at2"/>
<evidence type="ECO:0000256" key="2">
    <source>
        <dbReference type="ARBA" id="ARBA00022692"/>
    </source>
</evidence>
<dbReference type="PROSITE" id="PS00428">
    <property type="entry name" value="FTSW_RODA_SPOVE"/>
    <property type="match status" value="1"/>
</dbReference>
<feature type="transmembrane region" description="Helical" evidence="8">
    <location>
        <begin position="143"/>
        <end position="164"/>
    </location>
</feature>
<dbReference type="PANTHER" id="PTHR30474">
    <property type="entry name" value="CELL CYCLE PROTEIN"/>
    <property type="match status" value="1"/>
</dbReference>
<evidence type="ECO:0000256" key="7">
    <source>
        <dbReference type="ARBA" id="ARBA00033270"/>
    </source>
</evidence>
<proteinExistence type="predicted"/>
<dbReference type="GO" id="GO:0032153">
    <property type="term" value="C:cell division site"/>
    <property type="evidence" value="ECO:0007669"/>
    <property type="project" value="TreeGrafter"/>
</dbReference>
<comment type="subcellular location">
    <subcellularLocation>
        <location evidence="1">Membrane</location>
        <topology evidence="1">Multi-pass membrane protein</topology>
    </subcellularLocation>
</comment>
<organism evidence="9 10">
    <name type="scientific">Dysgonomonas alginatilytica</name>
    <dbReference type="NCBI Taxonomy" id="1605892"/>
    <lineage>
        <taxon>Bacteria</taxon>
        <taxon>Pseudomonadati</taxon>
        <taxon>Bacteroidota</taxon>
        <taxon>Bacteroidia</taxon>
        <taxon>Bacteroidales</taxon>
        <taxon>Dysgonomonadaceae</taxon>
        <taxon>Dysgonomonas</taxon>
    </lineage>
</organism>
<evidence type="ECO:0000256" key="5">
    <source>
        <dbReference type="ARBA" id="ARBA00023136"/>
    </source>
</evidence>
<evidence type="ECO:0000256" key="6">
    <source>
        <dbReference type="ARBA" id="ARBA00032370"/>
    </source>
</evidence>
<dbReference type="AlphaFoldDB" id="A0A2V3PW66"/>
<evidence type="ECO:0000256" key="3">
    <source>
        <dbReference type="ARBA" id="ARBA00022960"/>
    </source>
</evidence>
<dbReference type="NCBIfam" id="NF037961">
    <property type="entry name" value="RodA_shape"/>
    <property type="match status" value="1"/>
</dbReference>
<feature type="transmembrane region" description="Helical" evidence="8">
    <location>
        <begin position="424"/>
        <end position="451"/>
    </location>
</feature>
<evidence type="ECO:0000313" key="10">
    <source>
        <dbReference type="Proteomes" id="UP000247973"/>
    </source>
</evidence>
<dbReference type="GO" id="GO:0008360">
    <property type="term" value="P:regulation of cell shape"/>
    <property type="evidence" value="ECO:0007669"/>
    <property type="project" value="UniProtKB-KW"/>
</dbReference>
<feature type="transmembrane region" description="Helical" evidence="8">
    <location>
        <begin position="270"/>
        <end position="290"/>
    </location>
</feature>
<sequence>MLKKEDDHITGSVDWFIIVLYFLLIIGGWLSIYGASYDYDHVTSLFDFSGRAGMQLVWMGISIIVGFVLLKLDNNLYDILAYFIYAFFIVLLIVTIIIAPDIKGSRSWLVITDSIRLQPAEFTKFAVGLAIARFMNSYNFKLLTIKNLLILAIMIILPMILIMMQKETGSALVFTAFILVLYREGLPGMVLFSGVCAVVLFILGLKYSDIDMGALTMGECISILFIIVVTAILTINFRKDYRTASYILLGAAIYGGICYVISLFDIYVNWGIISITAISAVVIYLLITAAREWSKTYLFLALFAIGSIGYVSSVNYVFTDVLQSHQQIRIKVSLGMEDDLMGAGYNVNQSKIAIGSGGALGKGFLNGTQTKLKYVPEQDTDFIFCTVGEEQGFVGSVLVLLGLSALIIRVFFLAERQKNTFGRVYGYGVGCIFLFHLTINVGMVIGLLPVIGIPLPFFSYGGSSLLAFTILLFIFLRLDMARKRR</sequence>
<feature type="transmembrane region" description="Helical" evidence="8">
    <location>
        <begin position="12"/>
        <end position="32"/>
    </location>
</feature>
<keyword evidence="4 8" id="KW-1133">Transmembrane helix</keyword>
<feature type="transmembrane region" description="Helical" evidence="8">
    <location>
        <begin position="52"/>
        <end position="72"/>
    </location>
</feature>
<dbReference type="InterPro" id="IPR001182">
    <property type="entry name" value="FtsW/RodA"/>
</dbReference>
<gene>
    <name evidence="9" type="ORF">CLV62_11048</name>
</gene>